<organism evidence="6 7">
    <name type="scientific">Phialocephala subalpina</name>
    <dbReference type="NCBI Taxonomy" id="576137"/>
    <lineage>
        <taxon>Eukaryota</taxon>
        <taxon>Fungi</taxon>
        <taxon>Dikarya</taxon>
        <taxon>Ascomycota</taxon>
        <taxon>Pezizomycotina</taxon>
        <taxon>Leotiomycetes</taxon>
        <taxon>Helotiales</taxon>
        <taxon>Mollisiaceae</taxon>
        <taxon>Phialocephala</taxon>
        <taxon>Phialocephala fortinii species complex</taxon>
    </lineage>
</organism>
<keyword evidence="1" id="KW-0147">Chitin-binding</keyword>
<dbReference type="SUPFAM" id="SSF54106">
    <property type="entry name" value="LysM domain"/>
    <property type="match status" value="3"/>
</dbReference>
<feature type="domain" description="LysM" evidence="5">
    <location>
        <begin position="658"/>
        <end position="704"/>
    </location>
</feature>
<dbReference type="Gene3D" id="3.10.350.10">
    <property type="entry name" value="LysM domain"/>
    <property type="match status" value="3"/>
</dbReference>
<feature type="domain" description="LysM" evidence="5">
    <location>
        <begin position="465"/>
        <end position="511"/>
    </location>
</feature>
<feature type="domain" description="LysM" evidence="5">
    <location>
        <begin position="566"/>
        <end position="612"/>
    </location>
</feature>
<dbReference type="OrthoDB" id="5985073at2759"/>
<dbReference type="PANTHER" id="PTHR34997:SF1">
    <property type="entry name" value="PEPTIDOGLYCAN-BINDING LYSIN DOMAIN"/>
    <property type="match status" value="1"/>
</dbReference>
<feature type="region of interest" description="Disordered" evidence="3">
    <location>
        <begin position="524"/>
        <end position="557"/>
    </location>
</feature>
<sequence>MAVSFLFLAAFAPGSMAAMLYNGLQTSIFSSSLSTSCDAALNTSISCPEDIIQLVTYGIQAVGKHPFCECPLHLGTLTVEGWNTSSMASLCTSDCTSSLAELATAVEEGCGNTTMTIDSQTVTFSSWVDHIQYKFGLICLADADSGDYCLDVEKTWNITEMVLDNEATWPDNTYKCYFDAQADTWDYVQDGNGTCYSPFEFEWSNATDGGGLSQLAALDYYMERGDPIDDDNYGWPLPLEFDEYPLEIQCSSCFLQTFKYGLENKWGDIWDNITAQIWANMVSNCDLDSTITPANDFSNALEYGVYMPATPMPVSNCPQNITISNTTSLTCKEAAVQFQVPSAGIYNMNSNADMYCGGLTDMTLCAPLSCPVGVVNLGDNIAWNNNTENIANWVAGFSNITAAQFYSWNPYIGLDHVTHGTVVCMGPPGGVYVPPSATVAVLSVYTTTATPADPTPSGTIPNCGLYYLVGDGDDCSLVSEKFGLTFSDFINLNPSIDSACSNLILGDDYCVAAVNGTVVSSVTSTRTPATTTTSTSGSKSATSTATSSYVSAPSPTTSGTTPYCYEWYTVASNDSCWDIEQEFDITLDEFIALNTYVDSNCDGLWPDYSYCVSGIPLASTTTSATATTTSATSTTSTSASTVTTPTPTQTGMASGCTVFYEAKANDGCYDIAAAYDITLDEFYAWNLALNGDCSGLWPDYYYCVGM</sequence>
<evidence type="ECO:0000256" key="2">
    <source>
        <dbReference type="ARBA" id="ARBA00023026"/>
    </source>
</evidence>
<feature type="signal peptide" evidence="4">
    <location>
        <begin position="1"/>
        <end position="17"/>
    </location>
</feature>
<dbReference type="PROSITE" id="PS51782">
    <property type="entry name" value="LYSM"/>
    <property type="match status" value="3"/>
</dbReference>
<dbReference type="InterPro" id="IPR052210">
    <property type="entry name" value="LysM1-like"/>
</dbReference>
<evidence type="ECO:0000256" key="3">
    <source>
        <dbReference type="SAM" id="MobiDB-lite"/>
    </source>
</evidence>
<accession>A0A1L7XP29</accession>
<dbReference type="CDD" id="cd00118">
    <property type="entry name" value="LysM"/>
    <property type="match status" value="2"/>
</dbReference>
<dbReference type="Pfam" id="PF01476">
    <property type="entry name" value="LysM"/>
    <property type="match status" value="3"/>
</dbReference>
<gene>
    <name evidence="6" type="ORF">PAC_16690</name>
</gene>
<keyword evidence="7" id="KW-1185">Reference proteome</keyword>
<dbReference type="SMART" id="SM00257">
    <property type="entry name" value="LysM"/>
    <property type="match status" value="3"/>
</dbReference>
<dbReference type="GO" id="GO:0008061">
    <property type="term" value="F:chitin binding"/>
    <property type="evidence" value="ECO:0007669"/>
    <property type="project" value="UniProtKB-KW"/>
</dbReference>
<proteinExistence type="predicted"/>
<feature type="chain" id="PRO_5012792608" description="LysM domain-containing protein" evidence="4">
    <location>
        <begin position="18"/>
        <end position="706"/>
    </location>
</feature>
<dbReference type="InterPro" id="IPR018392">
    <property type="entry name" value="LysM"/>
</dbReference>
<keyword evidence="2" id="KW-0843">Virulence</keyword>
<name>A0A1L7XP29_9HELO</name>
<dbReference type="STRING" id="576137.A0A1L7XP29"/>
<dbReference type="InterPro" id="IPR036779">
    <property type="entry name" value="LysM_dom_sf"/>
</dbReference>
<evidence type="ECO:0000256" key="4">
    <source>
        <dbReference type="SAM" id="SignalP"/>
    </source>
</evidence>
<evidence type="ECO:0000256" key="1">
    <source>
        <dbReference type="ARBA" id="ARBA00022669"/>
    </source>
</evidence>
<reference evidence="6 7" key="1">
    <citation type="submission" date="2016-03" db="EMBL/GenBank/DDBJ databases">
        <authorList>
            <person name="Ploux O."/>
        </authorList>
    </citation>
    <scope>NUCLEOTIDE SEQUENCE [LARGE SCALE GENOMIC DNA]</scope>
    <source>
        <strain evidence="6 7">UAMH 11012</strain>
    </source>
</reference>
<evidence type="ECO:0000259" key="5">
    <source>
        <dbReference type="PROSITE" id="PS51782"/>
    </source>
</evidence>
<protein>
    <recommendedName>
        <fullName evidence="5">LysM domain-containing protein</fullName>
    </recommendedName>
</protein>
<dbReference type="Proteomes" id="UP000184330">
    <property type="component" value="Unassembled WGS sequence"/>
</dbReference>
<dbReference type="PANTHER" id="PTHR34997">
    <property type="entry name" value="AM15"/>
    <property type="match status" value="1"/>
</dbReference>
<dbReference type="EMBL" id="FJOG01000039">
    <property type="protein sequence ID" value="CZR66789.1"/>
    <property type="molecule type" value="Genomic_DNA"/>
</dbReference>
<keyword evidence="4" id="KW-0732">Signal</keyword>
<evidence type="ECO:0000313" key="6">
    <source>
        <dbReference type="EMBL" id="CZR66789.1"/>
    </source>
</evidence>
<dbReference type="AlphaFoldDB" id="A0A1L7XP29"/>
<evidence type="ECO:0000313" key="7">
    <source>
        <dbReference type="Proteomes" id="UP000184330"/>
    </source>
</evidence>